<organism evidence="1">
    <name type="scientific">Adineta vaga</name>
    <name type="common">Rotifer</name>
    <name type="synonym">Callidina vaga</name>
    <dbReference type="NCBI Taxonomy" id="104782"/>
    <lineage>
        <taxon>Eukaryota</taxon>
        <taxon>Metazoa</taxon>
        <taxon>Spiralia</taxon>
        <taxon>Gnathifera</taxon>
        <taxon>Rotifera</taxon>
        <taxon>Eurotatoria</taxon>
        <taxon>Bdelloidea</taxon>
        <taxon>Adinetida</taxon>
        <taxon>Adinetidae</taxon>
        <taxon>Adineta</taxon>
    </lineage>
</organism>
<sequence>MKGICEAVGGNTNHHLCTLRYSKTNSNELKIIAKFEQRIWSYTREYFTYQMFNRALRNLESDTIIKMSIFMRDLYRQILSKIDFEKLTKIKDGGMSFNNFLSTNTKCDISLGFTENVVDKSDVIVILFVWERLGNLSLKIDQFKRAEKLYHVPLEASSDELDRAVYYSQLGCVKNHPGNHVKSYNNIGFVYQNMKGYPKTLIHFERALKIFKISLPQKHVFY</sequence>
<proteinExistence type="predicted"/>
<dbReference type="SUPFAM" id="SSF48452">
    <property type="entry name" value="TPR-like"/>
    <property type="match status" value="1"/>
</dbReference>
<dbReference type="EMBL" id="EU643475">
    <property type="protein sequence ID" value="ACD54622.1"/>
    <property type="molecule type" value="Genomic_DNA"/>
</dbReference>
<dbReference type="InterPro" id="IPR011990">
    <property type="entry name" value="TPR-like_helical_dom_sf"/>
</dbReference>
<dbReference type="AlphaFoldDB" id="B3G474"/>
<name>B3G474_ADIVA</name>
<dbReference type="Gene3D" id="1.25.40.10">
    <property type="entry name" value="Tetratricopeptide repeat domain"/>
    <property type="match status" value="1"/>
</dbReference>
<protein>
    <submittedName>
        <fullName evidence="1">TPR domain containing protein-like protein</fullName>
    </submittedName>
</protein>
<evidence type="ECO:0000313" key="1">
    <source>
        <dbReference type="EMBL" id="ACD54622.1"/>
    </source>
</evidence>
<reference evidence="1" key="1">
    <citation type="journal article" date="2008" name="Science">
        <title>Massive horizontal gene transfer in bdelloid rotifers.</title>
        <authorList>
            <person name="Gladyshev E.A."/>
            <person name="Meselson M.S."/>
            <person name="Arkhipova I.R."/>
        </authorList>
    </citation>
    <scope>NUCLEOTIDE SEQUENCE</scope>
</reference>
<accession>B3G474</accession>